<dbReference type="Gene3D" id="3.30.1540.10">
    <property type="entry name" value="formyl-coa transferase, domain 3"/>
    <property type="match status" value="1"/>
</dbReference>
<dbReference type="GO" id="GO:0008410">
    <property type="term" value="F:CoA-transferase activity"/>
    <property type="evidence" value="ECO:0007669"/>
    <property type="project" value="TreeGrafter"/>
</dbReference>
<dbReference type="InterPro" id="IPR023606">
    <property type="entry name" value="CoA-Trfase_III_dom_1_sf"/>
</dbReference>
<dbReference type="AlphaFoldDB" id="A0A830E2R2"/>
<dbReference type="Gene3D" id="3.40.50.10540">
    <property type="entry name" value="Crotonobetainyl-coa:carnitine coa-transferase, domain 1"/>
    <property type="match status" value="1"/>
</dbReference>
<dbReference type="Pfam" id="PF02515">
    <property type="entry name" value="CoA_transf_3"/>
    <property type="match status" value="1"/>
</dbReference>
<dbReference type="SUPFAM" id="SSF89796">
    <property type="entry name" value="CoA-transferase family III (CaiB/BaiF)"/>
    <property type="match status" value="1"/>
</dbReference>
<keyword evidence="1 2" id="KW-0808">Transferase</keyword>
<evidence type="ECO:0000313" key="3">
    <source>
        <dbReference type="Proteomes" id="UP000657075"/>
    </source>
</evidence>
<accession>A0A830E2R2</accession>
<reference evidence="2" key="2">
    <citation type="submission" date="2020-09" db="EMBL/GenBank/DDBJ databases">
        <authorList>
            <person name="Sun Q."/>
            <person name="Ohkuma M."/>
        </authorList>
    </citation>
    <scope>NUCLEOTIDE SEQUENCE</scope>
    <source>
        <strain evidence="2">JCM 11219</strain>
    </source>
</reference>
<dbReference type="Proteomes" id="UP000657075">
    <property type="component" value="Unassembled WGS sequence"/>
</dbReference>
<gene>
    <name evidence="2" type="ORF">GCM10007112_12220</name>
</gene>
<organism evidence="2 3">
    <name type="scientific">Vulcanisaeta souniana JCM 11219</name>
    <dbReference type="NCBI Taxonomy" id="1293586"/>
    <lineage>
        <taxon>Archaea</taxon>
        <taxon>Thermoproteota</taxon>
        <taxon>Thermoprotei</taxon>
        <taxon>Thermoproteales</taxon>
        <taxon>Thermoproteaceae</taxon>
        <taxon>Vulcanisaeta</taxon>
    </lineage>
</organism>
<name>A0A830E2R2_9CREN</name>
<reference evidence="2" key="1">
    <citation type="journal article" date="2014" name="Int. J. Syst. Evol. Microbiol.">
        <title>Complete genome sequence of Corynebacterium casei LMG S-19264T (=DSM 44701T), isolated from a smear-ripened cheese.</title>
        <authorList>
            <consortium name="US DOE Joint Genome Institute (JGI-PGF)"/>
            <person name="Walter F."/>
            <person name="Albersmeier A."/>
            <person name="Kalinowski J."/>
            <person name="Ruckert C."/>
        </authorList>
    </citation>
    <scope>NUCLEOTIDE SEQUENCE</scope>
    <source>
        <strain evidence="2">JCM 11219</strain>
    </source>
</reference>
<protein>
    <submittedName>
        <fullName evidence="2">CoA transferase</fullName>
    </submittedName>
</protein>
<evidence type="ECO:0000313" key="2">
    <source>
        <dbReference type="EMBL" id="GGI76980.1"/>
    </source>
</evidence>
<comment type="caution">
    <text evidence="2">The sequence shown here is derived from an EMBL/GenBank/DDBJ whole genome shotgun (WGS) entry which is preliminary data.</text>
</comment>
<sequence length="374" mass="42364">MNTFRFVMSKTPLDGVRVIDLTHSAAGPFATSILGDLGADVVKVESPEGDMTRTWGHVIKDGASTYYLAMNRNKRVIRFDLKNESDRSRFYEMVRDADVLIENYRSGVAERLGIDYDTVSKINPRIIYVSIKGFIPGSEYEDYPAFDVVIQGMSGLMSVTGCEDGTFVKVGVPITDMVTGFFSVIAILSALRVRDREGKGIRITVPMLDSALYIMGMHLLYYFFTGNVPRPLGTKYMSVVAPYQAFRARDGKMFILAVGNDKIWRMFCKAIGRPELTDDPRFRTNPDRVKNQDELEKILQGIFLTRDRDDWVSLLLSNGIPAGPIYNMADLARDNYVNRYVLAEIRHPELGVVRLVRNPIRFNGEPTDVRFIEY</sequence>
<dbReference type="InterPro" id="IPR050483">
    <property type="entry name" value="CoA-transferase_III_domain"/>
</dbReference>
<evidence type="ECO:0000256" key="1">
    <source>
        <dbReference type="ARBA" id="ARBA00022679"/>
    </source>
</evidence>
<dbReference type="InterPro" id="IPR044855">
    <property type="entry name" value="CoA-Trfase_III_dom3_sf"/>
</dbReference>
<dbReference type="PANTHER" id="PTHR48207">
    <property type="entry name" value="SUCCINATE--HYDROXYMETHYLGLUTARATE COA-TRANSFERASE"/>
    <property type="match status" value="1"/>
</dbReference>
<proteinExistence type="predicted"/>
<dbReference type="PANTHER" id="PTHR48207:SF3">
    <property type="entry name" value="SUCCINATE--HYDROXYMETHYLGLUTARATE COA-TRANSFERASE"/>
    <property type="match status" value="1"/>
</dbReference>
<dbReference type="EMBL" id="BMNM01000004">
    <property type="protein sequence ID" value="GGI76980.1"/>
    <property type="molecule type" value="Genomic_DNA"/>
</dbReference>
<dbReference type="InterPro" id="IPR003673">
    <property type="entry name" value="CoA-Trfase_fam_III"/>
</dbReference>